<keyword evidence="2" id="KW-1185">Reference proteome</keyword>
<accession>A0A067L3V3</accession>
<evidence type="ECO:0000313" key="1">
    <source>
        <dbReference type="EMBL" id="KDP43146.1"/>
    </source>
</evidence>
<evidence type="ECO:0000313" key="2">
    <source>
        <dbReference type="Proteomes" id="UP000027138"/>
    </source>
</evidence>
<organism evidence="1 2">
    <name type="scientific">Jatropha curcas</name>
    <name type="common">Barbados nut</name>
    <dbReference type="NCBI Taxonomy" id="180498"/>
    <lineage>
        <taxon>Eukaryota</taxon>
        <taxon>Viridiplantae</taxon>
        <taxon>Streptophyta</taxon>
        <taxon>Embryophyta</taxon>
        <taxon>Tracheophyta</taxon>
        <taxon>Spermatophyta</taxon>
        <taxon>Magnoliopsida</taxon>
        <taxon>eudicotyledons</taxon>
        <taxon>Gunneridae</taxon>
        <taxon>Pentapetalae</taxon>
        <taxon>rosids</taxon>
        <taxon>fabids</taxon>
        <taxon>Malpighiales</taxon>
        <taxon>Euphorbiaceae</taxon>
        <taxon>Crotonoideae</taxon>
        <taxon>Jatropheae</taxon>
        <taxon>Jatropha</taxon>
    </lineage>
</organism>
<dbReference type="AlphaFoldDB" id="A0A067L3V3"/>
<name>A0A067L3V3_JATCU</name>
<dbReference type="Proteomes" id="UP000027138">
    <property type="component" value="Unassembled WGS sequence"/>
</dbReference>
<gene>
    <name evidence="1" type="ORF">JCGZ_26679</name>
</gene>
<reference evidence="1 2" key="1">
    <citation type="journal article" date="2014" name="PLoS ONE">
        <title>Global Analysis of Gene Expression Profiles in Physic Nut (Jatropha curcas L.) Seedlings Exposed to Salt Stress.</title>
        <authorList>
            <person name="Zhang L."/>
            <person name="Zhang C."/>
            <person name="Wu P."/>
            <person name="Chen Y."/>
            <person name="Li M."/>
            <person name="Jiang H."/>
            <person name="Wu G."/>
        </authorList>
    </citation>
    <scope>NUCLEOTIDE SEQUENCE [LARGE SCALE GENOMIC DNA]</scope>
    <source>
        <strain evidence="2">cv. GZQX0401</strain>
        <tissue evidence="1">Young leaves</tissue>
    </source>
</reference>
<proteinExistence type="predicted"/>
<sequence length="55" mass="6341">MEDQRRSQAMIAHPVHLLACCASRKGKRARDRNVAIDETKLESTEESCSRRKIEE</sequence>
<dbReference type="EMBL" id="KK914280">
    <property type="protein sequence ID" value="KDP43146.1"/>
    <property type="molecule type" value="Genomic_DNA"/>
</dbReference>
<protein>
    <submittedName>
        <fullName evidence="1">Uncharacterized protein</fullName>
    </submittedName>
</protein>